<comment type="similarity">
    <text evidence="1">Belongs to the STIG1 family.</text>
</comment>
<sequence>MKIIQVHSLALMTLLTLFFIHMEGNLTPNNVTHVSVSSSSLHSQWLKKTIKQRYSGCRSRPWMCSGGEIPPRSMCCGNRCVNVTSDNNNCGFCRSRCPFNWQCCKGLCRDINISIFNCGKCGHRCPFGELCYFGMCGYGGSSPFPPKPPKIPYLPPYPPSPPDAPKEEF</sequence>
<dbReference type="Pfam" id="PF04885">
    <property type="entry name" value="Stig1"/>
    <property type="match status" value="1"/>
</dbReference>
<keyword evidence="2 3" id="KW-0732">Signal</keyword>
<protein>
    <recommendedName>
        <fullName evidence="6">Stigma-specific Stig1 family protein</fullName>
    </recommendedName>
</protein>
<evidence type="ECO:0000256" key="2">
    <source>
        <dbReference type="ARBA" id="ARBA00022729"/>
    </source>
</evidence>
<dbReference type="AlphaFoldDB" id="A0AAV0ZG11"/>
<accession>A0AAV0ZG11</accession>
<evidence type="ECO:0000256" key="1">
    <source>
        <dbReference type="ARBA" id="ARBA00006010"/>
    </source>
</evidence>
<gene>
    <name evidence="4" type="ORF">VFH_II043880</name>
</gene>
<dbReference type="InterPro" id="IPR006969">
    <property type="entry name" value="Stig-like"/>
</dbReference>
<name>A0AAV0ZG11_VICFA</name>
<evidence type="ECO:0000256" key="3">
    <source>
        <dbReference type="SAM" id="SignalP"/>
    </source>
</evidence>
<dbReference type="Proteomes" id="UP001157006">
    <property type="component" value="Chromosome 2"/>
</dbReference>
<reference evidence="4 5" key="1">
    <citation type="submission" date="2023-01" db="EMBL/GenBank/DDBJ databases">
        <authorList>
            <person name="Kreplak J."/>
        </authorList>
    </citation>
    <scope>NUCLEOTIDE SEQUENCE [LARGE SCALE GENOMIC DNA]</scope>
</reference>
<organism evidence="4 5">
    <name type="scientific">Vicia faba</name>
    <name type="common">Broad bean</name>
    <name type="synonym">Faba vulgaris</name>
    <dbReference type="NCBI Taxonomy" id="3906"/>
    <lineage>
        <taxon>Eukaryota</taxon>
        <taxon>Viridiplantae</taxon>
        <taxon>Streptophyta</taxon>
        <taxon>Embryophyta</taxon>
        <taxon>Tracheophyta</taxon>
        <taxon>Spermatophyta</taxon>
        <taxon>Magnoliopsida</taxon>
        <taxon>eudicotyledons</taxon>
        <taxon>Gunneridae</taxon>
        <taxon>Pentapetalae</taxon>
        <taxon>rosids</taxon>
        <taxon>fabids</taxon>
        <taxon>Fabales</taxon>
        <taxon>Fabaceae</taxon>
        <taxon>Papilionoideae</taxon>
        <taxon>50 kb inversion clade</taxon>
        <taxon>NPAAA clade</taxon>
        <taxon>Hologalegina</taxon>
        <taxon>IRL clade</taxon>
        <taxon>Fabeae</taxon>
        <taxon>Vicia</taxon>
    </lineage>
</organism>
<dbReference type="PANTHER" id="PTHR33227">
    <property type="entry name" value="STIGMA-SPECIFIC STIG1-LIKE PROTEIN 3"/>
    <property type="match status" value="1"/>
</dbReference>
<evidence type="ECO:0000313" key="4">
    <source>
        <dbReference type="EMBL" id="CAI8596629.1"/>
    </source>
</evidence>
<feature type="signal peptide" evidence="3">
    <location>
        <begin position="1"/>
        <end position="24"/>
    </location>
</feature>
<keyword evidence="5" id="KW-1185">Reference proteome</keyword>
<dbReference type="EMBL" id="OX451737">
    <property type="protein sequence ID" value="CAI8596629.1"/>
    <property type="molecule type" value="Genomic_DNA"/>
</dbReference>
<evidence type="ECO:0000313" key="5">
    <source>
        <dbReference type="Proteomes" id="UP001157006"/>
    </source>
</evidence>
<dbReference type="PANTHER" id="PTHR33227:SF48">
    <property type="entry name" value="STIGMA-SPECIFIC STIG1-LIKE PROTEIN 4"/>
    <property type="match status" value="1"/>
</dbReference>
<evidence type="ECO:0008006" key="6">
    <source>
        <dbReference type="Google" id="ProtNLM"/>
    </source>
</evidence>
<feature type="chain" id="PRO_5043359362" description="Stigma-specific Stig1 family protein" evidence="3">
    <location>
        <begin position="25"/>
        <end position="169"/>
    </location>
</feature>
<proteinExistence type="inferred from homology"/>